<feature type="compositionally biased region" description="Basic and acidic residues" evidence="1">
    <location>
        <begin position="8"/>
        <end position="20"/>
    </location>
</feature>
<dbReference type="AlphaFoldDB" id="A0A163EUW5"/>
<feature type="compositionally biased region" description="Polar residues" evidence="1">
    <location>
        <begin position="34"/>
        <end position="45"/>
    </location>
</feature>
<evidence type="ECO:0000313" key="3">
    <source>
        <dbReference type="Proteomes" id="UP000076837"/>
    </source>
</evidence>
<dbReference type="OrthoDB" id="3792350at2759"/>
<accession>A0A163EUW5</accession>
<evidence type="ECO:0000256" key="1">
    <source>
        <dbReference type="SAM" id="MobiDB-lite"/>
    </source>
</evidence>
<keyword evidence="3" id="KW-1185">Reference proteome</keyword>
<name>A0A163EUW5_DIDRA</name>
<dbReference type="Proteomes" id="UP000076837">
    <property type="component" value="Unassembled WGS sequence"/>
</dbReference>
<organism evidence="2 3">
    <name type="scientific">Didymella rabiei</name>
    <name type="common">Chickpea ascochyta blight fungus</name>
    <name type="synonym">Mycosphaerella rabiei</name>
    <dbReference type="NCBI Taxonomy" id="5454"/>
    <lineage>
        <taxon>Eukaryota</taxon>
        <taxon>Fungi</taxon>
        <taxon>Dikarya</taxon>
        <taxon>Ascomycota</taxon>
        <taxon>Pezizomycotina</taxon>
        <taxon>Dothideomycetes</taxon>
        <taxon>Pleosporomycetidae</taxon>
        <taxon>Pleosporales</taxon>
        <taxon>Pleosporineae</taxon>
        <taxon>Didymellaceae</taxon>
        <taxon>Ascochyta</taxon>
    </lineage>
</organism>
<gene>
    <name evidence="2" type="ORF">ST47_g4890</name>
</gene>
<reference evidence="2 3" key="1">
    <citation type="journal article" date="2016" name="Sci. Rep.">
        <title>Draft genome sequencing and secretome analysis of fungal phytopathogen Ascochyta rabiei provides insight into the necrotrophic effector repertoire.</title>
        <authorList>
            <person name="Verma S."/>
            <person name="Gazara R.K."/>
            <person name="Nizam S."/>
            <person name="Parween S."/>
            <person name="Chattopadhyay D."/>
            <person name="Verma P.K."/>
        </authorList>
    </citation>
    <scope>NUCLEOTIDE SEQUENCE [LARGE SCALE GENOMIC DNA]</scope>
    <source>
        <strain evidence="2 3">ArDII</strain>
    </source>
</reference>
<feature type="compositionally biased region" description="Basic and acidic residues" evidence="1">
    <location>
        <begin position="76"/>
        <end position="95"/>
    </location>
</feature>
<protein>
    <submittedName>
        <fullName evidence="2">Uncharacterized protein</fullName>
    </submittedName>
</protein>
<feature type="region of interest" description="Disordered" evidence="1">
    <location>
        <begin position="316"/>
        <end position="346"/>
    </location>
</feature>
<sequence>MSATAPTFRKDSAQSSKERVGMAFTQESGPAKPQYSNTTTSVPIQSSHSHSRVSRYASSSKNTVAGPGPSTTQKAAEPRQENHTDHINNRDEENSRAPVTSVDIVTNKERAKPPIITRVLSPMRARRTPVLVNAPDVRWRLDPRLRQIPSLDSILSSSTTSASETSTVRLIPILPHNIALPSSVASSLFTVMPEANPVRIPLPPSPPPTSVADATRHSEAVERRTPSEEHYFQQTHHLSPVTEVSSGFSVRSLGSSIVDLEVQDIATAERHGLDEVAKQSVHIMSCAHSSQVSLSSQQSRQGRFQERFGLDVMDHHADSPRSGGISETPVVSGVDERGERGFSGADEEYARLERTVTERKKARTICGRLKNLTRKLSGVGAHAGLNVVRKLGKWAGFECA</sequence>
<evidence type="ECO:0000313" key="2">
    <source>
        <dbReference type="EMBL" id="KZM23938.1"/>
    </source>
</evidence>
<comment type="caution">
    <text evidence="2">The sequence shown here is derived from an EMBL/GenBank/DDBJ whole genome shotgun (WGS) entry which is preliminary data.</text>
</comment>
<dbReference type="EMBL" id="JYNV01000179">
    <property type="protein sequence ID" value="KZM23938.1"/>
    <property type="molecule type" value="Genomic_DNA"/>
</dbReference>
<feature type="region of interest" description="Disordered" evidence="1">
    <location>
        <begin position="1"/>
        <end position="100"/>
    </location>
</feature>
<proteinExistence type="predicted"/>